<evidence type="ECO:0000313" key="4">
    <source>
        <dbReference type="EMBL" id="SEK89233.1"/>
    </source>
</evidence>
<organism evidence="4 5">
    <name type="scientific">Aquimarina amphilecti</name>
    <dbReference type="NCBI Taxonomy" id="1038014"/>
    <lineage>
        <taxon>Bacteria</taxon>
        <taxon>Pseudomonadati</taxon>
        <taxon>Bacteroidota</taxon>
        <taxon>Flavobacteriia</taxon>
        <taxon>Flavobacteriales</taxon>
        <taxon>Flavobacteriaceae</taxon>
        <taxon>Aquimarina</taxon>
    </lineage>
</organism>
<dbReference type="PANTHER" id="PTHR30386:SF28">
    <property type="entry name" value="EXPORTED PROTEIN"/>
    <property type="match status" value="1"/>
</dbReference>
<dbReference type="Pfam" id="PF26002">
    <property type="entry name" value="Beta-barrel_AprE"/>
    <property type="match status" value="1"/>
</dbReference>
<evidence type="ECO:0000259" key="3">
    <source>
        <dbReference type="Pfam" id="PF26002"/>
    </source>
</evidence>
<dbReference type="Gene3D" id="2.40.30.170">
    <property type="match status" value="1"/>
</dbReference>
<evidence type="ECO:0000256" key="1">
    <source>
        <dbReference type="SAM" id="Phobius"/>
    </source>
</evidence>
<dbReference type="PANTHER" id="PTHR30386">
    <property type="entry name" value="MEMBRANE FUSION SUBUNIT OF EMRAB-TOLC MULTIDRUG EFFLUX PUMP"/>
    <property type="match status" value="1"/>
</dbReference>
<gene>
    <name evidence="4" type="ORF">SAMN04487910_1406</name>
</gene>
<keyword evidence="1" id="KW-0472">Membrane</keyword>
<dbReference type="AlphaFoldDB" id="A0A1H7KQU8"/>
<dbReference type="OrthoDB" id="594147at2"/>
<keyword evidence="5" id="KW-1185">Reference proteome</keyword>
<keyword evidence="1" id="KW-1133">Transmembrane helix</keyword>
<feature type="domain" description="LcnD-like barrel-sandwich hybrid" evidence="2">
    <location>
        <begin position="72"/>
        <end position="268"/>
    </location>
</feature>
<name>A0A1H7KQU8_AQUAM</name>
<feature type="transmembrane region" description="Helical" evidence="1">
    <location>
        <begin position="27"/>
        <end position="46"/>
    </location>
</feature>
<proteinExistence type="predicted"/>
<dbReference type="Proteomes" id="UP000198521">
    <property type="component" value="Unassembled WGS sequence"/>
</dbReference>
<protein>
    <submittedName>
        <fullName evidence="4">HlyD family secretion protein</fullName>
    </submittedName>
</protein>
<dbReference type="InterPro" id="IPR058786">
    <property type="entry name" value="BSH_LcnD"/>
</dbReference>
<evidence type="ECO:0000259" key="2">
    <source>
        <dbReference type="Pfam" id="PF25935"/>
    </source>
</evidence>
<dbReference type="InterPro" id="IPR050739">
    <property type="entry name" value="MFP"/>
</dbReference>
<dbReference type="EMBL" id="FOAB01000002">
    <property type="protein sequence ID" value="SEK89233.1"/>
    <property type="molecule type" value="Genomic_DNA"/>
</dbReference>
<dbReference type="STRING" id="1038014.SAMN04487910_1406"/>
<dbReference type="Pfam" id="PF25935">
    <property type="entry name" value="BSH_LcnD"/>
    <property type="match status" value="1"/>
</dbReference>
<keyword evidence="1" id="KW-0812">Transmembrane</keyword>
<evidence type="ECO:0000313" key="5">
    <source>
        <dbReference type="Proteomes" id="UP000198521"/>
    </source>
</evidence>
<dbReference type="RefSeq" id="WP_091406972.1">
    <property type="nucleotide sequence ID" value="NZ_FOAB01000002.1"/>
</dbReference>
<dbReference type="InterPro" id="IPR058982">
    <property type="entry name" value="Beta-barrel_AprE"/>
</dbReference>
<sequence length="392" mass="45045">MKQLFPKEIIENTVEVHQFKHRNRSKVIYGLILAAILIAFILLPFIKVDIYTTARGMLKPSKERIAITPLQSGKVVYVDLLDNQQVKKGDTLLMTNREILDEKIQLSTTTITETQKFITDCKYLINTVHPHFNKLISARYQKEFLYYTQQLGELQTRFEKTLIDFERDQKLYSKGVIAKIEFENTEFEHQLSINTLHQFKKQQKNTWQTQLTDYSVEIRELHSSVSQIQQNQKEYIITAPIDGILKSVKGIEPGSMIISGSPIAEISPDTGLIVECYLSPSDIGLVSEEKQVSFQVDAFNYNQWGLATGKILDISKDIDMVNNQPVFKVRCKIDQEHLALKNGFKGNFNKGMTLSARFQLTERTLFDLLYDKVDDWLNPSSPSNPSIAQIQQ</sequence>
<reference evidence="4 5" key="1">
    <citation type="submission" date="2016-10" db="EMBL/GenBank/DDBJ databases">
        <authorList>
            <person name="de Groot N.N."/>
        </authorList>
    </citation>
    <scope>NUCLEOTIDE SEQUENCE [LARGE SCALE GENOMIC DNA]</scope>
    <source>
        <strain evidence="4 5">DSM 25232</strain>
    </source>
</reference>
<accession>A0A1H7KQU8</accession>
<feature type="domain" description="AprE-like beta-barrel" evidence="3">
    <location>
        <begin position="272"/>
        <end position="359"/>
    </location>
</feature>